<accession>A0A9I9E6J0</accession>
<dbReference type="Gramene" id="MELO3C029472.2.1">
    <property type="protein sequence ID" value="MELO3C029472.2.1"/>
    <property type="gene ID" value="MELO3C029472.2"/>
</dbReference>
<organism evidence="1">
    <name type="scientific">Cucumis melo</name>
    <name type="common">Muskmelon</name>
    <dbReference type="NCBI Taxonomy" id="3656"/>
    <lineage>
        <taxon>Eukaryota</taxon>
        <taxon>Viridiplantae</taxon>
        <taxon>Streptophyta</taxon>
        <taxon>Embryophyta</taxon>
        <taxon>Tracheophyta</taxon>
        <taxon>Spermatophyta</taxon>
        <taxon>Magnoliopsida</taxon>
        <taxon>eudicotyledons</taxon>
        <taxon>Gunneridae</taxon>
        <taxon>Pentapetalae</taxon>
        <taxon>rosids</taxon>
        <taxon>fabids</taxon>
        <taxon>Cucurbitales</taxon>
        <taxon>Cucurbitaceae</taxon>
        <taxon>Benincaseae</taxon>
        <taxon>Cucumis</taxon>
    </lineage>
</organism>
<dbReference type="EnsemblPlants" id="MELO3C029472.2.1">
    <property type="protein sequence ID" value="MELO3C029472.2.1"/>
    <property type="gene ID" value="MELO3C029472.2"/>
</dbReference>
<protein>
    <submittedName>
        <fullName evidence="1">Uncharacterized protein</fullName>
    </submittedName>
</protein>
<proteinExistence type="predicted"/>
<sequence length="75" mass="9064">MNRSKSLWINQYKTPKSGKFKIFAQAEAGHRTHLWSECSIFWHSPVRRVLRRIELYMLLNERSMLEALHHTHKCQ</sequence>
<dbReference type="AlphaFoldDB" id="A0A9I9E6J0"/>
<reference evidence="1" key="1">
    <citation type="submission" date="2023-03" db="UniProtKB">
        <authorList>
            <consortium name="EnsemblPlants"/>
        </authorList>
    </citation>
    <scope>IDENTIFICATION</scope>
</reference>
<name>A0A9I9E6J0_CUCME</name>
<evidence type="ECO:0000313" key="1">
    <source>
        <dbReference type="EnsemblPlants" id="MELO3C029472.2.1"/>
    </source>
</evidence>